<evidence type="ECO:0000256" key="1">
    <source>
        <dbReference type="SAM" id="MobiDB-lite"/>
    </source>
</evidence>
<dbReference type="PANTHER" id="PTHR31005">
    <property type="entry name" value="DUF4139 DOMAIN-CONTAINING PROTEIN"/>
    <property type="match status" value="1"/>
</dbReference>
<dbReference type="Pfam" id="PF13598">
    <property type="entry name" value="DUF4139"/>
    <property type="match status" value="1"/>
</dbReference>
<reference evidence="4" key="1">
    <citation type="submission" date="2022-01" db="EMBL/GenBank/DDBJ databases">
        <title>Genome-Based Taxonomic Classification of the Phylum Actinobacteria.</title>
        <authorList>
            <person name="Gao Y."/>
        </authorList>
    </citation>
    <scope>NUCLEOTIDE SEQUENCE</scope>
    <source>
        <strain evidence="4">KLBMP 8922</strain>
    </source>
</reference>
<dbReference type="PANTHER" id="PTHR31005:SF8">
    <property type="entry name" value="DUF4139 DOMAIN-CONTAINING PROTEIN"/>
    <property type="match status" value="1"/>
</dbReference>
<proteinExistence type="predicted"/>
<evidence type="ECO:0000313" key="4">
    <source>
        <dbReference type="EMBL" id="MCF2529518.1"/>
    </source>
</evidence>
<evidence type="ECO:0000259" key="3">
    <source>
        <dbReference type="Pfam" id="PF13600"/>
    </source>
</evidence>
<dbReference type="InterPro" id="IPR025554">
    <property type="entry name" value="DUF4140"/>
</dbReference>
<name>A0AA41Q114_9ACTN</name>
<gene>
    <name evidence="4" type="ORF">LZ495_20180</name>
</gene>
<sequence length="553" mass="58709">MTVTETTIRPGAPGGPSERGEAAEKAPLALPITSVTCLEDRAQVERSGTVEVAAGVQRLRIGPVTALAVDRSLRADAVDVSGVGDLGVTVVDARVVRAAVVAPPTPAEDASKLRTLVFDLEQELGELARRRQRADAAFAVVRQAREELLRALGEFAGIEGDSSAVRFDTVDWAGRLEAVDAAAEERHEELYRIDREQERATARLSEARAALAASEEPPEGLSAVIEVVVEAQKPGPVQLTVVHLVPCALWRPAYRAVLAADGASLTLAADAMVWQRTGEDWTGVRLALSTARPTLAAAPPSLVDDELALRDKSDEEKKTVEVDIREEEIGKVGAVADNAADLPGVDDGGEVRVLAAPTPVTVPSDGRPHRVHLTSFTAAARTENAATPELSPLVTKVVHVPNEAGHVLLAGPVDLVRSSGFVGRGRLKFAGQGEEVRLPFGSEDTFRVVRHTSERKSTKALTGRSVTVRTVKVFVSHLAGEGPAVPVVLRERIPVSEVSAVEVRLRPEECDPAPAAGADAEGIVRYELTLAPGERREITLVYELSASGKVQGM</sequence>
<comment type="caution">
    <text evidence="4">The sequence shown here is derived from an EMBL/GenBank/DDBJ whole genome shotgun (WGS) entry which is preliminary data.</text>
</comment>
<dbReference type="NCBIfam" id="TIGR02231">
    <property type="entry name" value="mucoidy inhibitor MuiA family protein"/>
    <property type="match status" value="1"/>
</dbReference>
<evidence type="ECO:0000259" key="2">
    <source>
        <dbReference type="Pfam" id="PF13598"/>
    </source>
</evidence>
<accession>A0AA41Q114</accession>
<dbReference type="InterPro" id="IPR037291">
    <property type="entry name" value="DUF4139"/>
</dbReference>
<organism evidence="4 5">
    <name type="scientific">Yinghuangia soli</name>
    <dbReference type="NCBI Taxonomy" id="2908204"/>
    <lineage>
        <taxon>Bacteria</taxon>
        <taxon>Bacillati</taxon>
        <taxon>Actinomycetota</taxon>
        <taxon>Actinomycetes</taxon>
        <taxon>Kitasatosporales</taxon>
        <taxon>Streptomycetaceae</taxon>
        <taxon>Yinghuangia</taxon>
    </lineage>
</organism>
<feature type="domain" description="DUF4140" evidence="3">
    <location>
        <begin position="35"/>
        <end position="139"/>
    </location>
</feature>
<feature type="region of interest" description="Disordered" evidence="1">
    <location>
        <begin position="1"/>
        <end position="23"/>
    </location>
</feature>
<dbReference type="InterPro" id="IPR011935">
    <property type="entry name" value="CHP02231"/>
</dbReference>
<evidence type="ECO:0000313" key="5">
    <source>
        <dbReference type="Proteomes" id="UP001165378"/>
    </source>
</evidence>
<dbReference type="Proteomes" id="UP001165378">
    <property type="component" value="Unassembled WGS sequence"/>
</dbReference>
<dbReference type="AlphaFoldDB" id="A0AA41Q114"/>
<dbReference type="EMBL" id="JAKFHA010000011">
    <property type="protein sequence ID" value="MCF2529518.1"/>
    <property type="molecule type" value="Genomic_DNA"/>
</dbReference>
<protein>
    <submittedName>
        <fullName evidence="4">DUF4139 domain-containing protein</fullName>
    </submittedName>
</protein>
<dbReference type="RefSeq" id="WP_235053835.1">
    <property type="nucleotide sequence ID" value="NZ_JAKFHA010000011.1"/>
</dbReference>
<dbReference type="Pfam" id="PF13600">
    <property type="entry name" value="DUF4140"/>
    <property type="match status" value="1"/>
</dbReference>
<keyword evidence="5" id="KW-1185">Reference proteome</keyword>
<feature type="domain" description="DUF4139" evidence="2">
    <location>
        <begin position="240"/>
        <end position="545"/>
    </location>
</feature>